<evidence type="ECO:0000259" key="1">
    <source>
        <dbReference type="Pfam" id="PF05157"/>
    </source>
</evidence>
<proteinExistence type="predicted"/>
<sequence length="209" mass="23656">MIIKKKEIQRKLLGQILLERKLVNESQLKEAFDVQKINGKALGDILRDLGHTTNDLIMTALSDYLGLEIVSLAKVKLKPDVLNKIPPAIAQLYRVIPIAFEDSTLTLTQEYALNIGQIDDLRFLLPFNIKPVLVDKTDVADALEKYYPGEHESVKELMDKFQHDASRVADKDTRETEVIETEHLKELANEAPVKTFVNLILLQAIIDKA</sequence>
<dbReference type="Pfam" id="PF05157">
    <property type="entry name" value="MshEN"/>
    <property type="match status" value="1"/>
</dbReference>
<dbReference type="InterPro" id="IPR037257">
    <property type="entry name" value="T2SS_E_N_sf"/>
</dbReference>
<accession>A0A0F9B7K8</accession>
<dbReference type="SUPFAM" id="SSF160246">
    <property type="entry name" value="EspE N-terminal domain-like"/>
    <property type="match status" value="1"/>
</dbReference>
<comment type="caution">
    <text evidence="2">The sequence shown here is derived from an EMBL/GenBank/DDBJ whole genome shotgun (WGS) entry which is preliminary data.</text>
</comment>
<dbReference type="InterPro" id="IPR007831">
    <property type="entry name" value="T2SS_GspE_N"/>
</dbReference>
<gene>
    <name evidence="2" type="ORF">LCGC14_2480860</name>
</gene>
<protein>
    <recommendedName>
        <fullName evidence="1">Type II secretion system protein GspE N-terminal domain-containing protein</fullName>
    </recommendedName>
</protein>
<name>A0A0F9B7K8_9ZZZZ</name>
<feature type="non-terminal residue" evidence="2">
    <location>
        <position position="209"/>
    </location>
</feature>
<organism evidence="2">
    <name type="scientific">marine sediment metagenome</name>
    <dbReference type="NCBI Taxonomy" id="412755"/>
    <lineage>
        <taxon>unclassified sequences</taxon>
        <taxon>metagenomes</taxon>
        <taxon>ecological metagenomes</taxon>
    </lineage>
</organism>
<dbReference type="Gene3D" id="3.30.300.160">
    <property type="entry name" value="Type II secretion system, protein E, N-terminal domain"/>
    <property type="match status" value="1"/>
</dbReference>
<dbReference type="EMBL" id="LAZR01039073">
    <property type="protein sequence ID" value="KKL17904.1"/>
    <property type="molecule type" value="Genomic_DNA"/>
</dbReference>
<reference evidence="2" key="1">
    <citation type="journal article" date="2015" name="Nature">
        <title>Complex archaea that bridge the gap between prokaryotes and eukaryotes.</title>
        <authorList>
            <person name="Spang A."/>
            <person name="Saw J.H."/>
            <person name="Jorgensen S.L."/>
            <person name="Zaremba-Niedzwiedzka K."/>
            <person name="Martijn J."/>
            <person name="Lind A.E."/>
            <person name="van Eijk R."/>
            <person name="Schleper C."/>
            <person name="Guy L."/>
            <person name="Ettema T.J."/>
        </authorList>
    </citation>
    <scope>NUCLEOTIDE SEQUENCE</scope>
</reference>
<dbReference type="AlphaFoldDB" id="A0A0F9B7K8"/>
<evidence type="ECO:0000313" key="2">
    <source>
        <dbReference type="EMBL" id="KKL17904.1"/>
    </source>
</evidence>
<feature type="domain" description="Type II secretion system protein GspE N-terminal" evidence="1">
    <location>
        <begin position="65"/>
        <end position="152"/>
    </location>
</feature>